<dbReference type="GO" id="GO:0010073">
    <property type="term" value="P:meristem maintenance"/>
    <property type="evidence" value="ECO:0007669"/>
    <property type="project" value="InterPro"/>
</dbReference>
<organism evidence="4 5">
    <name type="scientific">Trifolium pratense</name>
    <name type="common">Red clover</name>
    <dbReference type="NCBI Taxonomy" id="57577"/>
    <lineage>
        <taxon>Eukaryota</taxon>
        <taxon>Viridiplantae</taxon>
        <taxon>Streptophyta</taxon>
        <taxon>Embryophyta</taxon>
        <taxon>Tracheophyta</taxon>
        <taxon>Spermatophyta</taxon>
        <taxon>Magnoliopsida</taxon>
        <taxon>eudicotyledons</taxon>
        <taxon>Gunneridae</taxon>
        <taxon>Pentapetalae</taxon>
        <taxon>rosids</taxon>
        <taxon>fabids</taxon>
        <taxon>Fabales</taxon>
        <taxon>Fabaceae</taxon>
        <taxon>Papilionoideae</taxon>
        <taxon>50 kb inversion clade</taxon>
        <taxon>NPAAA clade</taxon>
        <taxon>Hologalegina</taxon>
        <taxon>IRL clade</taxon>
        <taxon>Trifolieae</taxon>
        <taxon>Trifolium</taxon>
    </lineage>
</organism>
<dbReference type="InterPro" id="IPR019557">
    <property type="entry name" value="AminoTfrase-like_pln_mobile"/>
</dbReference>
<dbReference type="EMBL" id="ASHM01000067">
    <property type="protein sequence ID" value="PNY03788.1"/>
    <property type="molecule type" value="Genomic_DNA"/>
</dbReference>
<dbReference type="Pfam" id="PF10536">
    <property type="entry name" value="PMD"/>
    <property type="match status" value="1"/>
</dbReference>
<evidence type="ECO:0000256" key="1">
    <source>
        <dbReference type="SAM" id="MobiDB-lite"/>
    </source>
</evidence>
<comment type="caution">
    <text evidence="4">The sequence shown here is derived from an EMBL/GenBank/DDBJ whole genome shotgun (WGS) entry which is preliminary data.</text>
</comment>
<sequence length="282" mass="32447">MVFVSMRCWAMFLTAGMISMASTDRNVPRGVWNQLRKTRQHVLLRGKRTEHGSSPFGYYSRPPFNLVVARECICQRKKVARNPSKKRSRKAPTQSDAAEDEDTKMEIQGNDVVRDVEDGDMVQEGDEGPFKVCCPAWVNPYEGRHESEVFSKGTSDKTVLYDYRALHIVRCVYDDKLDWWPAAMEATGMIGLDQTGYSFLDPTMLSTLAERWHGEISSFHMSSGEMTVTLDDVHRLLHLPIKERHLDHTCIPIKAEGVELMMSYSQQERKLCMRLKQQRVHM</sequence>
<dbReference type="PANTHER" id="PTHR46033:SF8">
    <property type="entry name" value="PROTEIN MAINTENANCE OF MERISTEMS-LIKE"/>
    <property type="match status" value="1"/>
</dbReference>
<protein>
    <submittedName>
        <fullName evidence="4">IMP dehydrogenase/GMP reductase related</fullName>
    </submittedName>
</protein>
<evidence type="ECO:0000313" key="4">
    <source>
        <dbReference type="EMBL" id="PNY03788.1"/>
    </source>
</evidence>
<evidence type="ECO:0000256" key="2">
    <source>
        <dbReference type="SAM" id="SignalP"/>
    </source>
</evidence>
<evidence type="ECO:0000259" key="3">
    <source>
        <dbReference type="Pfam" id="PF10536"/>
    </source>
</evidence>
<feature type="region of interest" description="Disordered" evidence="1">
    <location>
        <begin position="83"/>
        <end position="106"/>
    </location>
</feature>
<feature type="domain" description="Aminotransferase-like plant mobile" evidence="3">
    <location>
        <begin position="200"/>
        <end position="242"/>
    </location>
</feature>
<dbReference type="Proteomes" id="UP000236291">
    <property type="component" value="Unassembled WGS sequence"/>
</dbReference>
<reference evidence="4 5" key="1">
    <citation type="journal article" date="2014" name="Am. J. Bot.">
        <title>Genome assembly and annotation for red clover (Trifolium pratense; Fabaceae).</title>
        <authorList>
            <person name="Istvanek J."/>
            <person name="Jaros M."/>
            <person name="Krenek A."/>
            <person name="Repkova J."/>
        </authorList>
    </citation>
    <scope>NUCLEOTIDE SEQUENCE [LARGE SCALE GENOMIC DNA]</scope>
    <source>
        <strain evidence="5">cv. Tatra</strain>
        <tissue evidence="4">Young leaves</tissue>
    </source>
</reference>
<reference evidence="4 5" key="2">
    <citation type="journal article" date="2017" name="Front. Plant Sci.">
        <title>Gene Classification and Mining of Molecular Markers Useful in Red Clover (Trifolium pratense) Breeding.</title>
        <authorList>
            <person name="Istvanek J."/>
            <person name="Dluhosova J."/>
            <person name="Dluhos P."/>
            <person name="Patkova L."/>
            <person name="Nedelnik J."/>
            <person name="Repkova J."/>
        </authorList>
    </citation>
    <scope>NUCLEOTIDE SEQUENCE [LARGE SCALE GENOMIC DNA]</scope>
    <source>
        <strain evidence="5">cv. Tatra</strain>
        <tissue evidence="4">Young leaves</tissue>
    </source>
</reference>
<feature type="chain" id="PRO_5014360811" evidence="2">
    <location>
        <begin position="24"/>
        <end position="282"/>
    </location>
</feature>
<keyword evidence="2" id="KW-0732">Signal</keyword>
<dbReference type="PANTHER" id="PTHR46033">
    <property type="entry name" value="PROTEIN MAIN-LIKE 2"/>
    <property type="match status" value="1"/>
</dbReference>
<feature type="signal peptide" evidence="2">
    <location>
        <begin position="1"/>
        <end position="23"/>
    </location>
</feature>
<accession>A0A2K3NL73</accession>
<gene>
    <name evidence="4" type="ORF">L195_g000198</name>
</gene>
<name>A0A2K3NL73_TRIPR</name>
<dbReference type="InterPro" id="IPR044824">
    <property type="entry name" value="MAIN-like"/>
</dbReference>
<proteinExistence type="predicted"/>
<evidence type="ECO:0000313" key="5">
    <source>
        <dbReference type="Proteomes" id="UP000236291"/>
    </source>
</evidence>
<dbReference type="AlphaFoldDB" id="A0A2K3NL73"/>